<evidence type="ECO:0000313" key="3">
    <source>
        <dbReference type="Proteomes" id="UP000503011"/>
    </source>
</evidence>
<accession>A0A6F8YM85</accession>
<dbReference type="EMBL" id="AP022871">
    <property type="protein sequence ID" value="BCB87139.1"/>
    <property type="molecule type" value="Genomic_DNA"/>
</dbReference>
<evidence type="ECO:0000256" key="1">
    <source>
        <dbReference type="SAM" id="MobiDB-lite"/>
    </source>
</evidence>
<reference evidence="2 3" key="2">
    <citation type="submission" date="2020-03" db="EMBL/GenBank/DDBJ databases">
        <authorList>
            <person name="Ichikawa N."/>
            <person name="Kimura A."/>
            <person name="Kitahashi Y."/>
            <person name="Uohara A."/>
        </authorList>
    </citation>
    <scope>NUCLEOTIDE SEQUENCE [LARGE SCALE GENOMIC DNA]</scope>
    <source>
        <strain evidence="2 3">NBRC 105367</strain>
    </source>
</reference>
<organism evidence="2 3">
    <name type="scientific">Phytohabitans suffuscus</name>
    <dbReference type="NCBI Taxonomy" id="624315"/>
    <lineage>
        <taxon>Bacteria</taxon>
        <taxon>Bacillati</taxon>
        <taxon>Actinomycetota</taxon>
        <taxon>Actinomycetes</taxon>
        <taxon>Micromonosporales</taxon>
        <taxon>Micromonosporaceae</taxon>
    </lineage>
</organism>
<dbReference type="Pfam" id="PF19950">
    <property type="entry name" value="DUF6412"/>
    <property type="match status" value="1"/>
</dbReference>
<dbReference type="AlphaFoldDB" id="A0A6F8YM85"/>
<dbReference type="Proteomes" id="UP000503011">
    <property type="component" value="Chromosome"/>
</dbReference>
<gene>
    <name evidence="2" type="ORF">Psuf_044520</name>
</gene>
<dbReference type="KEGG" id="psuu:Psuf_044520"/>
<name>A0A6F8YM85_9ACTN</name>
<feature type="compositionally biased region" description="Low complexity" evidence="1">
    <location>
        <begin position="77"/>
        <end position="90"/>
    </location>
</feature>
<keyword evidence="3" id="KW-1185">Reference proteome</keyword>
<sequence length="90" mass="8972">MRALMGLLGAWAIALAFAGQPAEVAVVVAVGLLAVAVAGQFAGALRAAPERPVGWAAAPVRARAAVPRYVDPDAAGRPRPRAPSGHPSAA</sequence>
<evidence type="ECO:0000313" key="2">
    <source>
        <dbReference type="EMBL" id="BCB87139.1"/>
    </source>
</evidence>
<feature type="region of interest" description="Disordered" evidence="1">
    <location>
        <begin position="69"/>
        <end position="90"/>
    </location>
</feature>
<dbReference type="RefSeq" id="WP_232074895.1">
    <property type="nucleotide sequence ID" value="NZ_AP022871.1"/>
</dbReference>
<dbReference type="InterPro" id="IPR045635">
    <property type="entry name" value="DUF6412"/>
</dbReference>
<proteinExistence type="predicted"/>
<reference evidence="2 3" key="1">
    <citation type="submission" date="2020-03" db="EMBL/GenBank/DDBJ databases">
        <title>Whole genome shotgun sequence of Phytohabitans suffuscus NBRC 105367.</title>
        <authorList>
            <person name="Komaki H."/>
            <person name="Tamura T."/>
        </authorList>
    </citation>
    <scope>NUCLEOTIDE SEQUENCE [LARGE SCALE GENOMIC DNA]</scope>
    <source>
        <strain evidence="2 3">NBRC 105367</strain>
    </source>
</reference>
<protein>
    <submittedName>
        <fullName evidence="2">Uncharacterized protein</fullName>
    </submittedName>
</protein>